<comment type="similarity">
    <text evidence="1">Belongs to the peptidase S10 family.</text>
</comment>
<keyword evidence="5" id="KW-0325">Glycoprotein</keyword>
<dbReference type="EMBL" id="JAVYJV010000015">
    <property type="protein sequence ID" value="KAK4353314.1"/>
    <property type="molecule type" value="Genomic_DNA"/>
</dbReference>
<evidence type="ECO:0000256" key="3">
    <source>
        <dbReference type="ARBA" id="ARBA00022670"/>
    </source>
</evidence>
<dbReference type="GO" id="GO:0004185">
    <property type="term" value="F:serine-type carboxypeptidase activity"/>
    <property type="evidence" value="ECO:0007669"/>
    <property type="project" value="InterPro"/>
</dbReference>
<dbReference type="Proteomes" id="UP001291623">
    <property type="component" value="Unassembled WGS sequence"/>
</dbReference>
<evidence type="ECO:0000256" key="1">
    <source>
        <dbReference type="ARBA" id="ARBA00009431"/>
    </source>
</evidence>
<sequence>MKKMKWDGIGKFLEAEWNVWRVNGELAGYMQKWENLSHVVVVNAGHLVPTDQAVNSQAMIEHWVLEKGLFATGLVKKKPSNIGKSL</sequence>
<protein>
    <submittedName>
        <fullName evidence="6">Uncharacterized protein</fullName>
    </submittedName>
</protein>
<dbReference type="Pfam" id="PF00450">
    <property type="entry name" value="Peptidase_S10"/>
    <property type="match status" value="1"/>
</dbReference>
<name>A0AAE1RLG5_9SOLA</name>
<gene>
    <name evidence="6" type="ORF">RND71_028832</name>
</gene>
<reference evidence="6" key="1">
    <citation type="submission" date="2023-12" db="EMBL/GenBank/DDBJ databases">
        <title>Genome assembly of Anisodus tanguticus.</title>
        <authorList>
            <person name="Wang Y.-J."/>
        </authorList>
    </citation>
    <scope>NUCLEOTIDE SEQUENCE</scope>
    <source>
        <strain evidence="6">KB-2021</strain>
        <tissue evidence="6">Leaf</tissue>
    </source>
</reference>
<evidence type="ECO:0000256" key="2">
    <source>
        <dbReference type="ARBA" id="ARBA00022645"/>
    </source>
</evidence>
<dbReference type="InterPro" id="IPR029058">
    <property type="entry name" value="AB_hydrolase_fold"/>
</dbReference>
<dbReference type="InterPro" id="IPR033124">
    <property type="entry name" value="Ser_caboxypep_his_AS"/>
</dbReference>
<evidence type="ECO:0000313" key="7">
    <source>
        <dbReference type="Proteomes" id="UP001291623"/>
    </source>
</evidence>
<dbReference type="SUPFAM" id="SSF53474">
    <property type="entry name" value="alpha/beta-Hydrolases"/>
    <property type="match status" value="1"/>
</dbReference>
<dbReference type="Gene3D" id="3.40.50.1820">
    <property type="entry name" value="alpha/beta hydrolase"/>
    <property type="match status" value="1"/>
</dbReference>
<evidence type="ECO:0000256" key="5">
    <source>
        <dbReference type="ARBA" id="ARBA00023180"/>
    </source>
</evidence>
<comment type="caution">
    <text evidence="6">The sequence shown here is derived from an EMBL/GenBank/DDBJ whole genome shotgun (WGS) entry which is preliminary data.</text>
</comment>
<keyword evidence="3" id="KW-0645">Protease</keyword>
<proteinExistence type="inferred from homology"/>
<accession>A0AAE1RLG5</accession>
<keyword evidence="7" id="KW-1185">Reference proteome</keyword>
<organism evidence="6 7">
    <name type="scientific">Anisodus tanguticus</name>
    <dbReference type="NCBI Taxonomy" id="243964"/>
    <lineage>
        <taxon>Eukaryota</taxon>
        <taxon>Viridiplantae</taxon>
        <taxon>Streptophyta</taxon>
        <taxon>Embryophyta</taxon>
        <taxon>Tracheophyta</taxon>
        <taxon>Spermatophyta</taxon>
        <taxon>Magnoliopsida</taxon>
        <taxon>eudicotyledons</taxon>
        <taxon>Gunneridae</taxon>
        <taxon>Pentapetalae</taxon>
        <taxon>asterids</taxon>
        <taxon>lamiids</taxon>
        <taxon>Solanales</taxon>
        <taxon>Solanaceae</taxon>
        <taxon>Solanoideae</taxon>
        <taxon>Hyoscyameae</taxon>
        <taxon>Anisodus</taxon>
    </lineage>
</organism>
<dbReference type="PROSITE" id="PS00560">
    <property type="entry name" value="CARBOXYPEPT_SER_HIS"/>
    <property type="match status" value="1"/>
</dbReference>
<dbReference type="AlphaFoldDB" id="A0AAE1RLG5"/>
<keyword evidence="2" id="KW-0121">Carboxypeptidase</keyword>
<evidence type="ECO:0000256" key="4">
    <source>
        <dbReference type="ARBA" id="ARBA00022801"/>
    </source>
</evidence>
<dbReference type="GO" id="GO:0006508">
    <property type="term" value="P:proteolysis"/>
    <property type="evidence" value="ECO:0007669"/>
    <property type="project" value="UniProtKB-KW"/>
</dbReference>
<dbReference type="InterPro" id="IPR001563">
    <property type="entry name" value="Peptidase_S10"/>
</dbReference>
<evidence type="ECO:0000313" key="6">
    <source>
        <dbReference type="EMBL" id="KAK4353314.1"/>
    </source>
</evidence>
<keyword evidence="4" id="KW-0378">Hydrolase</keyword>